<name>A0A875RY21_EENNA</name>
<dbReference type="Proteomes" id="UP000662931">
    <property type="component" value="Chromosome 1"/>
</dbReference>
<evidence type="ECO:0000313" key="2">
    <source>
        <dbReference type="EMBL" id="QPG73568.1"/>
    </source>
</evidence>
<feature type="region of interest" description="Disordered" evidence="1">
    <location>
        <begin position="648"/>
        <end position="671"/>
    </location>
</feature>
<evidence type="ECO:0000313" key="3">
    <source>
        <dbReference type="Proteomes" id="UP000662931"/>
    </source>
</evidence>
<dbReference type="AlphaFoldDB" id="A0A875RY21"/>
<keyword evidence="3" id="KW-1185">Reference proteome</keyword>
<protein>
    <submittedName>
        <fullName evidence="2">Uncharacterized protein</fullName>
    </submittedName>
</protein>
<feature type="compositionally biased region" description="Low complexity" evidence="1">
    <location>
        <begin position="656"/>
        <end position="668"/>
    </location>
</feature>
<evidence type="ECO:0000256" key="1">
    <source>
        <dbReference type="SAM" id="MobiDB-lite"/>
    </source>
</evidence>
<dbReference type="EMBL" id="CP064812">
    <property type="protein sequence ID" value="QPG73568.1"/>
    <property type="molecule type" value="Genomic_DNA"/>
</dbReference>
<dbReference type="GeneID" id="62194281"/>
<accession>A0A875RY21</accession>
<dbReference type="OrthoDB" id="4064185at2759"/>
<dbReference type="RefSeq" id="XP_038777133.1">
    <property type="nucleotide sequence ID" value="XM_038921205.1"/>
</dbReference>
<sequence>MQKRLSTIPYTQLVKRLRQGPIKTSDQPSITSLIYEMPEKYHLLTLLNNNDSEDIHLVSSLLDAFNPHLLLSNAFNYIQETKTPNSETIELISYKVNRIALRKKLFILQSKSSSLEGHQSLTLSIFQLSITFNMTDLATIILRATIFNALKHDDKQTFQRALVIANSVTLDSLLKLLCVKDPSNDLRDLITIFELIDRYNRMVTKYRQVSGNPSCASFFNLSQSEIVAILAKSSPLSERLITSPEYVKMSELVIKELGHAISIMAASMPIYTDNYELNTIAQLTYSGLLHHYLAFCYRYIENRIHFNDPASVYSVWNIIKPFHNKLYSSDVDSPNNNCFNNYYYYETLARMISCFSKNTRYRPLVKDLIVDLPIDAVKVAPELMSALIYHCSRIQNHHLADLLLQQYDNDTLGLPTKYSTGQLSALLSLTLKDKQFEKAKEIINFARDNLVVFSAGEFNQLIVTTLHSNIENAEHDAWQMILARTPQDAQYAYISYLNHMIDNSLHIDFAKTDFIFQKAIESINPSNRHFWDYWNLSYFKYINRKYSPLESMKIIDNGAGISTFKTLSNFQFRTNPFSTRFDKVRLHLSKEVRPLITRDIYQIAYKRYMKGEKPLFNTIADWCYLQFKQLGIRDCNLKIDLAKTVRKKERKNNRLQTTSSSTSPPEYEQSSRLEDKFVQNLKEFNSHWDNDYDYRHVHK</sequence>
<dbReference type="KEGG" id="bnn:FOA43_000880"/>
<reference evidence="2" key="1">
    <citation type="submission" date="2020-10" db="EMBL/GenBank/DDBJ databases">
        <authorList>
            <person name="Roach M.J.R."/>
        </authorList>
    </citation>
    <scope>NUCLEOTIDE SEQUENCE</scope>
    <source>
        <strain evidence="2">CBS 1945</strain>
    </source>
</reference>
<proteinExistence type="predicted"/>
<organism evidence="2 3">
    <name type="scientific">Eeniella nana</name>
    <name type="common">Yeast</name>
    <name type="synonym">Brettanomyces nanus</name>
    <dbReference type="NCBI Taxonomy" id="13502"/>
    <lineage>
        <taxon>Eukaryota</taxon>
        <taxon>Fungi</taxon>
        <taxon>Dikarya</taxon>
        <taxon>Ascomycota</taxon>
        <taxon>Saccharomycotina</taxon>
        <taxon>Pichiomycetes</taxon>
        <taxon>Pichiales</taxon>
        <taxon>Pichiaceae</taxon>
        <taxon>Brettanomyces</taxon>
    </lineage>
</organism>
<gene>
    <name evidence="2" type="ORF">FOA43_000880</name>
</gene>